<feature type="domain" description="Glycosyltransferase subfamily 4-like N-terminal" evidence="2">
    <location>
        <begin position="11"/>
        <end position="161"/>
    </location>
</feature>
<evidence type="ECO:0000259" key="2">
    <source>
        <dbReference type="Pfam" id="PF13579"/>
    </source>
</evidence>
<dbReference type="Pfam" id="PF13579">
    <property type="entry name" value="Glyco_trans_4_4"/>
    <property type="match status" value="1"/>
</dbReference>
<dbReference type="SUPFAM" id="SSF53756">
    <property type="entry name" value="UDP-Glycosyltransferase/glycogen phosphorylase"/>
    <property type="match status" value="1"/>
</dbReference>
<protein>
    <submittedName>
        <fullName evidence="3">Glycosyltransferase family 1 protein</fullName>
    </submittedName>
</protein>
<dbReference type="InterPro" id="IPR001296">
    <property type="entry name" value="Glyco_trans_1"/>
</dbReference>
<dbReference type="Gene3D" id="3.40.50.2000">
    <property type="entry name" value="Glycogen Phosphorylase B"/>
    <property type="match status" value="2"/>
</dbReference>
<evidence type="ECO:0000313" key="4">
    <source>
        <dbReference type="Proteomes" id="UP000244905"/>
    </source>
</evidence>
<dbReference type="Pfam" id="PF00534">
    <property type="entry name" value="Glycos_transf_1"/>
    <property type="match status" value="1"/>
</dbReference>
<keyword evidence="3" id="KW-0808">Transferase</keyword>
<evidence type="ECO:0000259" key="1">
    <source>
        <dbReference type="Pfam" id="PF00534"/>
    </source>
</evidence>
<reference evidence="4" key="1">
    <citation type="submission" date="2018-02" db="EMBL/GenBank/DDBJ databases">
        <authorList>
            <person name="Clavel T."/>
            <person name="Strowig T."/>
        </authorList>
    </citation>
    <scope>NUCLEOTIDE SEQUENCE [LARGE SCALE GENOMIC DNA]</scope>
    <source>
        <strain evidence="4">DSM 103720</strain>
    </source>
</reference>
<evidence type="ECO:0000313" key="3">
    <source>
        <dbReference type="EMBL" id="PWB01381.1"/>
    </source>
</evidence>
<comment type="caution">
    <text evidence="3">The sequence shown here is derived from an EMBL/GenBank/DDBJ whole genome shotgun (WGS) entry which is preliminary data.</text>
</comment>
<dbReference type="InterPro" id="IPR028098">
    <property type="entry name" value="Glyco_trans_4-like_N"/>
</dbReference>
<dbReference type="AlphaFoldDB" id="A0A2V1IJW3"/>
<proteinExistence type="predicted"/>
<dbReference type="CDD" id="cd03808">
    <property type="entry name" value="GT4_CapM-like"/>
    <property type="match status" value="1"/>
</dbReference>
<keyword evidence="4" id="KW-1185">Reference proteome</keyword>
<dbReference type="GO" id="GO:0016757">
    <property type="term" value="F:glycosyltransferase activity"/>
    <property type="evidence" value="ECO:0007669"/>
    <property type="project" value="UniProtKB-ARBA"/>
</dbReference>
<accession>A0A2V1IJW3</accession>
<gene>
    <name evidence="3" type="ORF">C5O23_10000</name>
</gene>
<dbReference type="Proteomes" id="UP000244905">
    <property type="component" value="Unassembled WGS sequence"/>
</dbReference>
<organism evidence="3 4">
    <name type="scientific">Duncaniella muris</name>
    <dbReference type="NCBI Taxonomy" id="2094150"/>
    <lineage>
        <taxon>Bacteria</taxon>
        <taxon>Pseudomonadati</taxon>
        <taxon>Bacteroidota</taxon>
        <taxon>Bacteroidia</taxon>
        <taxon>Bacteroidales</taxon>
        <taxon>Muribaculaceae</taxon>
        <taxon>Duncaniella</taxon>
    </lineage>
</organism>
<feature type="domain" description="Glycosyl transferase family 1" evidence="1">
    <location>
        <begin position="185"/>
        <end position="342"/>
    </location>
</feature>
<sequence>MATIGLSLDTFCRGLLQELSADYEVVALSSPDSHLDSLGKREGVRTIGVEMKREIAPLADLRSLIRLVREFRRERPQMVHTMTPKAGLLGMMAARIAGVPLRVHTFTGLLFPTATGLKKQILRLTDRLTCACATHIIPEGEGVRNDLIAGGITRKPLRVLGHGNVRGVDLDHYRPSESIDAQAAELRRRFGIRPGDKVLLYAGRADRDKGIAELTKAFRTLGRKDTHLLLAGDFKDSPLLPADMSNIHLSDGWTADILPWMRAADIFILPSYREGFPNTVLEAGAMCRPSVVTDINGSREIITDGVNGLIVEPRTVAPLREAILKLISDPALCHEMGLRARENVERKFSQPYVRSCLKEFYRTIIPTAQ</sequence>
<name>A0A2V1IJW3_9BACT</name>
<dbReference type="PANTHER" id="PTHR12526">
    <property type="entry name" value="GLYCOSYLTRANSFERASE"/>
    <property type="match status" value="1"/>
</dbReference>
<dbReference type="EMBL" id="PUEC01000022">
    <property type="protein sequence ID" value="PWB01381.1"/>
    <property type="molecule type" value="Genomic_DNA"/>
</dbReference>